<dbReference type="GeneID" id="66064961"/>
<dbReference type="InterPro" id="IPR013088">
    <property type="entry name" value="Znf_NHR/GATA"/>
</dbReference>
<dbReference type="SMART" id="SM00091">
    <property type="entry name" value="PAS"/>
    <property type="match status" value="1"/>
</dbReference>
<dbReference type="OrthoDB" id="2162994at2759"/>
<reference evidence="10" key="1">
    <citation type="submission" date="2020-03" db="EMBL/GenBank/DDBJ databases">
        <title>A mixture of massive structural variations and highly conserved coding sequences in Ustilaginoidea virens genome.</title>
        <authorList>
            <person name="Zhang K."/>
            <person name="Zhao Z."/>
            <person name="Zhang Z."/>
            <person name="Li Y."/>
            <person name="Hsiang T."/>
            <person name="Sun W."/>
        </authorList>
    </citation>
    <scope>NUCLEOTIDE SEQUENCE</scope>
    <source>
        <strain evidence="10">UV-8b</strain>
    </source>
</reference>
<dbReference type="Pfam" id="PF00320">
    <property type="entry name" value="GATA"/>
    <property type="match status" value="1"/>
</dbReference>
<evidence type="ECO:0000256" key="7">
    <source>
        <dbReference type="SAM" id="MobiDB-lite"/>
    </source>
</evidence>
<dbReference type="Gene3D" id="3.30.450.20">
    <property type="entry name" value="PAS domain"/>
    <property type="match status" value="1"/>
</dbReference>
<evidence type="ECO:0000259" key="8">
    <source>
        <dbReference type="PROSITE" id="PS50112"/>
    </source>
</evidence>
<dbReference type="InterPro" id="IPR035965">
    <property type="entry name" value="PAS-like_dom_sf"/>
</dbReference>
<evidence type="ECO:0000256" key="1">
    <source>
        <dbReference type="ARBA" id="ARBA00022723"/>
    </source>
</evidence>
<evidence type="ECO:0000313" key="10">
    <source>
        <dbReference type="EMBL" id="QUC19942.1"/>
    </source>
</evidence>
<evidence type="ECO:0000256" key="4">
    <source>
        <dbReference type="ARBA" id="ARBA00023015"/>
    </source>
</evidence>
<proteinExistence type="predicted"/>
<keyword evidence="4" id="KW-0805">Transcription regulation</keyword>
<evidence type="ECO:0000256" key="2">
    <source>
        <dbReference type="ARBA" id="ARBA00022771"/>
    </source>
</evidence>
<dbReference type="InterPro" id="IPR000014">
    <property type="entry name" value="PAS"/>
</dbReference>
<feature type="region of interest" description="Disordered" evidence="7">
    <location>
        <begin position="307"/>
        <end position="349"/>
    </location>
</feature>
<dbReference type="NCBIfam" id="TIGR00229">
    <property type="entry name" value="sensory_box"/>
    <property type="match status" value="1"/>
</dbReference>
<feature type="domain" description="GATA-type" evidence="9">
    <location>
        <begin position="449"/>
        <end position="504"/>
    </location>
</feature>
<gene>
    <name evidence="10" type="ORF">UV8b_04183</name>
</gene>
<feature type="compositionally biased region" description="Polar residues" evidence="7">
    <location>
        <begin position="319"/>
        <end position="342"/>
    </location>
</feature>
<dbReference type="SUPFAM" id="SSF57716">
    <property type="entry name" value="Glucocorticoid receptor-like (DNA-binding domain)"/>
    <property type="match status" value="1"/>
</dbReference>
<feature type="region of interest" description="Disordered" evidence="7">
    <location>
        <begin position="1"/>
        <end position="29"/>
    </location>
</feature>
<dbReference type="Gene3D" id="3.30.50.10">
    <property type="entry name" value="Erythroid Transcription Factor GATA-1, subunit A"/>
    <property type="match status" value="1"/>
</dbReference>
<feature type="region of interest" description="Disordered" evidence="7">
    <location>
        <begin position="66"/>
        <end position="129"/>
    </location>
</feature>
<dbReference type="CDD" id="cd00130">
    <property type="entry name" value="PAS"/>
    <property type="match status" value="1"/>
</dbReference>
<feature type="domain" description="PAS" evidence="8">
    <location>
        <begin position="154"/>
        <end position="224"/>
    </location>
</feature>
<dbReference type="GO" id="GO:0043565">
    <property type="term" value="F:sequence-specific DNA binding"/>
    <property type="evidence" value="ECO:0007669"/>
    <property type="project" value="InterPro"/>
</dbReference>
<dbReference type="PROSITE" id="PS50114">
    <property type="entry name" value="GATA_ZN_FINGER_2"/>
    <property type="match status" value="1"/>
</dbReference>
<dbReference type="InterPro" id="IPR000679">
    <property type="entry name" value="Znf_GATA"/>
</dbReference>
<dbReference type="Proteomes" id="UP000027002">
    <property type="component" value="Chromosome 3"/>
</dbReference>
<keyword evidence="2 6" id="KW-0863">Zinc-finger</keyword>
<keyword evidence="1" id="KW-0479">Metal-binding</keyword>
<dbReference type="SUPFAM" id="SSF55785">
    <property type="entry name" value="PYP-like sensor domain (PAS domain)"/>
    <property type="match status" value="1"/>
</dbReference>
<feature type="compositionally biased region" description="Pro residues" evidence="7">
    <location>
        <begin position="1"/>
        <end position="20"/>
    </location>
</feature>
<sequence>MSHGPPPPPPPQPQPQPQPPHSGNFYGYAPFALNAFPDAQNPHFPAGGHDSFDLMAFFDDGDVPMNMDVGDGRQALPLSDSMPTNGSGDMSMGNSPDTPGPSTARSQDNSLKTTAENAPGGGPLPPGSFAQMSLIGSGGIANSSTSTVTDFTKRRNWPAKVVEELKDFLHILDANGRIKYASNSVLSISGYAAEELHDVFLKDLIHPDDQGVFVSELNESIASGNPLRLFYRFRVKDGTYAVFETVGHAHIAAARFAPNPNNQSPFCQAVFMMSRSYPTKNAGLLDSFLEHKMENERLRRRIAELRREEEVETEESSRQWMQNQEGRSDLTPSEATGASSAATPLFFRGNTSAGDLQAERRNSLLTRENLEGTVARRSDSLGDKMARYEGNTHADTIEMLTGLRYLEGERSRGITTGGSSPTLIKGDAGIAIPIDRDTRAGDKKKKLKMAEEYVCTDCGTLDSPEWRKGPNGPKTLCNACGLRWAKKEKKRNITSQRPTTLVDKTMG</sequence>
<dbReference type="KEGG" id="uvi:66064961"/>
<keyword evidence="5" id="KW-0804">Transcription</keyword>
<feature type="compositionally biased region" description="Polar residues" evidence="7">
    <location>
        <begin position="81"/>
        <end position="116"/>
    </location>
</feature>
<keyword evidence="11" id="KW-1185">Reference proteome</keyword>
<evidence type="ECO:0000313" key="11">
    <source>
        <dbReference type="Proteomes" id="UP000027002"/>
    </source>
</evidence>
<dbReference type="InterPro" id="IPR013655">
    <property type="entry name" value="PAS_fold_3"/>
</dbReference>
<evidence type="ECO:0000259" key="9">
    <source>
        <dbReference type="PROSITE" id="PS50114"/>
    </source>
</evidence>
<protein>
    <recommendedName>
        <fullName evidence="12">Cutinase gene palindrome-binding protein</fullName>
    </recommendedName>
</protein>
<dbReference type="Pfam" id="PF08447">
    <property type="entry name" value="PAS_3"/>
    <property type="match status" value="1"/>
</dbReference>
<dbReference type="PROSITE" id="PS00344">
    <property type="entry name" value="GATA_ZN_FINGER_1"/>
    <property type="match status" value="1"/>
</dbReference>
<dbReference type="RefSeq" id="XP_042997615.1">
    <property type="nucleotide sequence ID" value="XM_043141681.1"/>
</dbReference>
<dbReference type="PROSITE" id="PS50112">
    <property type="entry name" value="PAS"/>
    <property type="match status" value="1"/>
</dbReference>
<evidence type="ECO:0008006" key="12">
    <source>
        <dbReference type="Google" id="ProtNLM"/>
    </source>
</evidence>
<evidence type="ECO:0000256" key="3">
    <source>
        <dbReference type="ARBA" id="ARBA00022833"/>
    </source>
</evidence>
<dbReference type="SMART" id="SM00401">
    <property type="entry name" value="ZnF_GATA"/>
    <property type="match status" value="1"/>
</dbReference>
<dbReference type="PANTHER" id="PTHR47172">
    <property type="entry name" value="OS01G0976800 PROTEIN"/>
    <property type="match status" value="1"/>
</dbReference>
<dbReference type="CDD" id="cd00202">
    <property type="entry name" value="ZnF_GATA"/>
    <property type="match status" value="1"/>
</dbReference>
<accession>A0A8E5MHU9</accession>
<keyword evidence="3" id="KW-0862">Zinc</keyword>
<dbReference type="GO" id="GO:0006355">
    <property type="term" value="P:regulation of DNA-templated transcription"/>
    <property type="evidence" value="ECO:0007669"/>
    <property type="project" value="InterPro"/>
</dbReference>
<dbReference type="EMBL" id="CP072755">
    <property type="protein sequence ID" value="QUC19942.1"/>
    <property type="molecule type" value="Genomic_DNA"/>
</dbReference>
<name>A0A8E5MHU9_USTVR</name>
<evidence type="ECO:0000256" key="6">
    <source>
        <dbReference type="PROSITE-ProRule" id="PRU00094"/>
    </source>
</evidence>
<dbReference type="AlphaFoldDB" id="A0A8E5MHU9"/>
<evidence type="ECO:0000256" key="5">
    <source>
        <dbReference type="ARBA" id="ARBA00023163"/>
    </source>
</evidence>
<dbReference type="GO" id="GO:0008270">
    <property type="term" value="F:zinc ion binding"/>
    <property type="evidence" value="ECO:0007669"/>
    <property type="project" value="UniProtKB-KW"/>
</dbReference>
<organism evidence="10 11">
    <name type="scientific">Ustilaginoidea virens</name>
    <name type="common">Rice false smut fungus</name>
    <name type="synonym">Villosiclava virens</name>
    <dbReference type="NCBI Taxonomy" id="1159556"/>
    <lineage>
        <taxon>Eukaryota</taxon>
        <taxon>Fungi</taxon>
        <taxon>Dikarya</taxon>
        <taxon>Ascomycota</taxon>
        <taxon>Pezizomycotina</taxon>
        <taxon>Sordariomycetes</taxon>
        <taxon>Hypocreomycetidae</taxon>
        <taxon>Hypocreales</taxon>
        <taxon>Clavicipitaceae</taxon>
        <taxon>Ustilaginoidea</taxon>
    </lineage>
</organism>
<dbReference type="PANTHER" id="PTHR47172:SF24">
    <property type="entry name" value="GATA ZINC FINGER DOMAIN-CONTAINING PROTEIN 14-RELATED"/>
    <property type="match status" value="1"/>
</dbReference>